<proteinExistence type="predicted"/>
<gene>
    <name evidence="1" type="ORF">CLIB1444_01S18426</name>
</gene>
<reference evidence="1" key="1">
    <citation type="submission" date="2022-06" db="EMBL/GenBank/DDBJ databases">
        <authorList>
            <person name="Legras J.-L."/>
            <person name="Devillers H."/>
            <person name="Grondin C."/>
        </authorList>
    </citation>
    <scope>NUCLEOTIDE SEQUENCE</scope>
    <source>
        <strain evidence="1">CLIB 1444</strain>
    </source>
</reference>
<keyword evidence="2" id="KW-1185">Reference proteome</keyword>
<evidence type="ECO:0000313" key="1">
    <source>
        <dbReference type="EMBL" id="CAH6718964.1"/>
    </source>
</evidence>
<comment type="caution">
    <text evidence="1">The sequence shown here is derived from an EMBL/GenBank/DDBJ whole genome shotgun (WGS) entry which is preliminary data.</text>
</comment>
<name>A0ACA9Y1Y2_9ASCO</name>
<evidence type="ECO:0000313" key="2">
    <source>
        <dbReference type="Proteomes" id="UP001152531"/>
    </source>
</evidence>
<dbReference type="EMBL" id="CALSDN010000001">
    <property type="protein sequence ID" value="CAH6718964.1"/>
    <property type="molecule type" value="Genomic_DNA"/>
</dbReference>
<accession>A0ACA9Y1Y2</accession>
<sequence>MISGSGDDHLGQRIADVVVDKFLKLNSKAGKPSVRSNGVKEWTVLASMVMIKDNEVIPLCLTTGVKSLPEKVRTYSQGLMVHDMHAEILCIRSFNRFLIEECLKDGEMVVRTDTQKFKFKDDIKLALFISEPPCGDASMNYLISSKQDNTPWKDETPETKRRKVIRGRSHFDKLGIVRTKPGRSDSVETLSKSCSDKLCIKQSTGLNNSVTSELFDPIFLDYLVLRSDKFHRDDLARCFKDRFAISIHDLEILTYEEDNYPFHKAEGTVPSPNSLVYIDNCEPTIHVLNNGVKIGSYVKNKPPKKGGESILCNHRMIQDASKLLDLQTYTTYIEFKNSQERRKVIEKAKNHLENWVCTGIDDFSI</sequence>
<protein>
    <submittedName>
        <fullName evidence="1">tRNA-specific adenosine deaminase 1</fullName>
    </submittedName>
</protein>
<dbReference type="Proteomes" id="UP001152531">
    <property type="component" value="Unassembled WGS sequence"/>
</dbReference>
<organism evidence="1 2">
    <name type="scientific">[Candida] jaroonii</name>
    <dbReference type="NCBI Taxonomy" id="467808"/>
    <lineage>
        <taxon>Eukaryota</taxon>
        <taxon>Fungi</taxon>
        <taxon>Dikarya</taxon>
        <taxon>Ascomycota</taxon>
        <taxon>Saccharomycotina</taxon>
        <taxon>Pichiomycetes</taxon>
        <taxon>Debaryomycetaceae</taxon>
        <taxon>Yamadazyma</taxon>
    </lineage>
</organism>